<reference evidence="3 4" key="1">
    <citation type="submission" date="2024-09" db="EMBL/GenBank/DDBJ databases">
        <authorList>
            <person name="Sun Q."/>
            <person name="Mori K."/>
        </authorList>
    </citation>
    <scope>NUCLEOTIDE SEQUENCE [LARGE SCALE GENOMIC DNA]</scope>
    <source>
        <strain evidence="3 4">NCAIM B.02415</strain>
    </source>
</reference>
<dbReference type="SMART" id="SM00458">
    <property type="entry name" value="RICIN"/>
    <property type="match status" value="1"/>
</dbReference>
<dbReference type="EMBL" id="JBHLTS010000004">
    <property type="protein sequence ID" value="MFC0513072.1"/>
    <property type="molecule type" value="Genomic_DNA"/>
</dbReference>
<feature type="chain" id="PRO_5047380716" evidence="1">
    <location>
        <begin position="22"/>
        <end position="498"/>
    </location>
</feature>
<dbReference type="PROSITE" id="PS50231">
    <property type="entry name" value="RICIN_B_LECTIN"/>
    <property type="match status" value="1"/>
</dbReference>
<accession>A0ABV6L135</accession>
<keyword evidence="1" id="KW-0732">Signal</keyword>
<dbReference type="PANTHER" id="PTHR37834:SF2">
    <property type="entry name" value="ESTERASE, SGNH HYDROLASE-TYPE"/>
    <property type="match status" value="1"/>
</dbReference>
<evidence type="ECO:0000313" key="3">
    <source>
        <dbReference type="EMBL" id="MFC0513072.1"/>
    </source>
</evidence>
<keyword evidence="4" id="KW-1185">Reference proteome</keyword>
<dbReference type="InterPro" id="IPR037461">
    <property type="entry name" value="CtCE2-like_dom"/>
</dbReference>
<comment type="caution">
    <text evidence="3">The sequence shown here is derived from an EMBL/GenBank/DDBJ whole genome shotgun (WGS) entry which is preliminary data.</text>
</comment>
<dbReference type="Pfam" id="PF14200">
    <property type="entry name" value="RicinB_lectin_2"/>
    <property type="match status" value="2"/>
</dbReference>
<protein>
    <submittedName>
        <fullName evidence="3">RICIN domain-containing protein</fullName>
    </submittedName>
</protein>
<dbReference type="Pfam" id="PF17996">
    <property type="entry name" value="CE2_N"/>
    <property type="match status" value="1"/>
</dbReference>
<feature type="domain" description="Ricin B lectin" evidence="2">
    <location>
        <begin position="359"/>
        <end position="496"/>
    </location>
</feature>
<dbReference type="SUPFAM" id="SSF50370">
    <property type="entry name" value="Ricin B-like lectins"/>
    <property type="match status" value="1"/>
</dbReference>
<dbReference type="Gene3D" id="3.40.50.1110">
    <property type="entry name" value="SGNH hydrolase"/>
    <property type="match status" value="1"/>
</dbReference>
<dbReference type="CDD" id="cd01831">
    <property type="entry name" value="Endoglucanase_E_like"/>
    <property type="match status" value="1"/>
</dbReference>
<dbReference type="Pfam" id="PF13472">
    <property type="entry name" value="Lipase_GDSL_2"/>
    <property type="match status" value="1"/>
</dbReference>
<dbReference type="Gene3D" id="2.60.120.260">
    <property type="entry name" value="Galactose-binding domain-like"/>
    <property type="match status" value="1"/>
</dbReference>
<dbReference type="InterPro" id="IPR035992">
    <property type="entry name" value="Ricin_B-like_lectins"/>
</dbReference>
<dbReference type="InterPro" id="IPR036514">
    <property type="entry name" value="SGNH_hydro_sf"/>
</dbReference>
<dbReference type="InterPro" id="IPR000772">
    <property type="entry name" value="Ricin_B_lectin"/>
</dbReference>
<name>A0ABV6L135_9SPHI</name>
<dbReference type="Proteomes" id="UP001589828">
    <property type="component" value="Unassembled WGS sequence"/>
</dbReference>
<gene>
    <name evidence="3" type="ORF">ACFFGT_02635</name>
</gene>
<dbReference type="Gene3D" id="2.80.10.50">
    <property type="match status" value="3"/>
</dbReference>
<organism evidence="3 4">
    <name type="scientific">Mucilaginibacter angelicae</name>
    <dbReference type="NCBI Taxonomy" id="869718"/>
    <lineage>
        <taxon>Bacteria</taxon>
        <taxon>Pseudomonadati</taxon>
        <taxon>Bacteroidota</taxon>
        <taxon>Sphingobacteriia</taxon>
        <taxon>Sphingobacteriales</taxon>
        <taxon>Sphingobacteriaceae</taxon>
        <taxon>Mucilaginibacter</taxon>
    </lineage>
</organism>
<dbReference type="PROSITE" id="PS51257">
    <property type="entry name" value="PROKAR_LIPOPROTEIN"/>
    <property type="match status" value="1"/>
</dbReference>
<dbReference type="InterPro" id="IPR040794">
    <property type="entry name" value="CE2_N"/>
</dbReference>
<evidence type="ECO:0000256" key="1">
    <source>
        <dbReference type="SAM" id="SignalP"/>
    </source>
</evidence>
<dbReference type="InterPro" id="IPR013830">
    <property type="entry name" value="SGNH_hydro"/>
</dbReference>
<dbReference type="RefSeq" id="WP_377020945.1">
    <property type="nucleotide sequence ID" value="NZ_JBHLTS010000004.1"/>
</dbReference>
<evidence type="ECO:0000313" key="4">
    <source>
        <dbReference type="Proteomes" id="UP001589828"/>
    </source>
</evidence>
<feature type="signal peptide" evidence="1">
    <location>
        <begin position="1"/>
        <end position="21"/>
    </location>
</feature>
<dbReference type="PANTHER" id="PTHR37834">
    <property type="entry name" value="GDSL-LIKE LIPASE/ACYLHYDROLASE DOMAIN PROTEIN (AFU_ORTHOLOGUE AFUA_2G00620)"/>
    <property type="match status" value="1"/>
</dbReference>
<dbReference type="SUPFAM" id="SSF52266">
    <property type="entry name" value="SGNH hydrolase"/>
    <property type="match status" value="1"/>
</dbReference>
<dbReference type="InterPro" id="IPR052762">
    <property type="entry name" value="PCW_deacetylase/CE"/>
</dbReference>
<proteinExistence type="predicted"/>
<evidence type="ECO:0000259" key="2">
    <source>
        <dbReference type="SMART" id="SM00458"/>
    </source>
</evidence>
<sequence>MKHLLNFLLLFLLLTAAGCSKKEAPKPVDNHTDTDPPKTEQVYGSLKDTNIRYFGRWDFSNKDQYVSYWGGAYIKVDFTGTTVKVKVGNTSDFYAKIDNGPWISYKQSSGIINLTPTPLTNGTHSLSVAQGKDYDYQFKFDGLVLDNNAVTKTPAVMSSLIEYIGDSITAGYTCDQANVSDYAWVASEALGAEHTQIAFPGIKLTSGFPDVGMDVQYLKMQSDQTKSQTGDWNFQGYTPKLVVINLGTNDNNGVPDEEFQKAYVNLLTTVRAKFPDAEIFALRTFLGVKSSGTLAAVVTRMAAGDLKVHYIDTDGWLKSGDYSDGIHPNAAGHIKAAALLKPILEPYLNGTPPPVPLPDGTYKIINRNSKLAMDVKGALTESGTPITQWTYGGGDNQRWTMTHIGAGVYKIIGVQSGRALQIENKSPAAGAALQIGDYSGSNDQKFIISKNAEGYYTITSLLSGKVVEVGGQSDAPGASIDVWDNNGGIHQQWSFEAP</sequence>
<dbReference type="CDD" id="cd00161">
    <property type="entry name" value="beta-trefoil_Ricin-like"/>
    <property type="match status" value="1"/>
</dbReference>